<accession>A0A0D2AM46</accession>
<keyword evidence="1" id="KW-1133">Transmembrane helix</keyword>
<dbReference type="OrthoDB" id="2580011at2759"/>
<feature type="transmembrane region" description="Helical" evidence="1">
    <location>
        <begin position="111"/>
        <end position="130"/>
    </location>
</feature>
<sequence>MGHPAHPVFVHHPIAFLSMSYALDIIYGVATHPFTAKAVASVYDVTPYLGDVAKFSHYFNMLGLVFAVPAVLSGGQQLMSMIKKQDLASKFEKSQNKAATAQKMHPKMKAAFAHAAMMDVCIATAVYNWWTRSTRAGYVPGEMSLFVSAGTLAAIILAGYIGAELVYEYGVAVASPSRRSKED</sequence>
<dbReference type="GeneID" id="27309456"/>
<evidence type="ECO:0000313" key="3">
    <source>
        <dbReference type="EMBL" id="KIW07520.1"/>
    </source>
</evidence>
<dbReference type="VEuPathDB" id="FungiDB:PV09_01483"/>
<keyword evidence="4" id="KW-1185">Reference proteome</keyword>
<evidence type="ECO:0000313" key="4">
    <source>
        <dbReference type="Proteomes" id="UP000053259"/>
    </source>
</evidence>
<evidence type="ECO:0000256" key="1">
    <source>
        <dbReference type="SAM" id="Phobius"/>
    </source>
</evidence>
<dbReference type="InParanoid" id="A0A0D2AM46"/>
<gene>
    <name evidence="3" type="ORF">PV09_01483</name>
</gene>
<keyword evidence="1" id="KW-0812">Transmembrane</keyword>
<evidence type="ECO:0000259" key="2">
    <source>
        <dbReference type="Pfam" id="PF09990"/>
    </source>
</evidence>
<organism evidence="3 4">
    <name type="scientific">Verruconis gallopava</name>
    <dbReference type="NCBI Taxonomy" id="253628"/>
    <lineage>
        <taxon>Eukaryota</taxon>
        <taxon>Fungi</taxon>
        <taxon>Dikarya</taxon>
        <taxon>Ascomycota</taxon>
        <taxon>Pezizomycotina</taxon>
        <taxon>Dothideomycetes</taxon>
        <taxon>Pleosporomycetidae</taxon>
        <taxon>Venturiales</taxon>
        <taxon>Sympoventuriaceae</taxon>
        <taxon>Verruconis</taxon>
    </lineage>
</organism>
<dbReference type="Proteomes" id="UP000053259">
    <property type="component" value="Unassembled WGS sequence"/>
</dbReference>
<dbReference type="EMBL" id="KN847532">
    <property type="protein sequence ID" value="KIW07520.1"/>
    <property type="molecule type" value="Genomic_DNA"/>
</dbReference>
<feature type="domain" description="DUF2231" evidence="2">
    <location>
        <begin position="2"/>
        <end position="174"/>
    </location>
</feature>
<dbReference type="AlphaFoldDB" id="A0A0D2AM46"/>
<feature type="transmembrane region" description="Helical" evidence="1">
    <location>
        <begin position="145"/>
        <end position="167"/>
    </location>
</feature>
<keyword evidence="1" id="KW-0472">Membrane</keyword>
<reference evidence="3 4" key="1">
    <citation type="submission" date="2015-01" db="EMBL/GenBank/DDBJ databases">
        <title>The Genome Sequence of Ochroconis gallopava CBS43764.</title>
        <authorList>
            <consortium name="The Broad Institute Genomics Platform"/>
            <person name="Cuomo C."/>
            <person name="de Hoog S."/>
            <person name="Gorbushina A."/>
            <person name="Stielow B."/>
            <person name="Teixiera M."/>
            <person name="Abouelleil A."/>
            <person name="Chapman S.B."/>
            <person name="Priest M."/>
            <person name="Young S.K."/>
            <person name="Wortman J."/>
            <person name="Nusbaum C."/>
            <person name="Birren B."/>
        </authorList>
    </citation>
    <scope>NUCLEOTIDE SEQUENCE [LARGE SCALE GENOMIC DNA]</scope>
    <source>
        <strain evidence="3 4">CBS 43764</strain>
    </source>
</reference>
<dbReference type="HOGENOM" id="CLU_102285_0_0_1"/>
<dbReference type="InterPro" id="IPR019251">
    <property type="entry name" value="DUF2231_TM"/>
</dbReference>
<feature type="transmembrane region" description="Helical" evidence="1">
    <location>
        <begin position="55"/>
        <end position="75"/>
    </location>
</feature>
<proteinExistence type="predicted"/>
<dbReference type="Pfam" id="PF09990">
    <property type="entry name" value="DUF2231"/>
    <property type="match status" value="1"/>
</dbReference>
<dbReference type="RefSeq" id="XP_016217389.1">
    <property type="nucleotide sequence ID" value="XM_016354377.1"/>
</dbReference>
<name>A0A0D2AM46_9PEZI</name>
<protein>
    <recommendedName>
        <fullName evidence="2">DUF2231 domain-containing protein</fullName>
    </recommendedName>
</protein>